<feature type="transmembrane region" description="Helical" evidence="8">
    <location>
        <begin position="85"/>
        <end position="109"/>
    </location>
</feature>
<accession>A0ABP0WK48</accession>
<feature type="transmembrane region" description="Helical" evidence="8">
    <location>
        <begin position="6"/>
        <end position="28"/>
    </location>
</feature>
<proteinExistence type="inferred from homology"/>
<dbReference type="Pfam" id="PF02714">
    <property type="entry name" value="RSN1_7TM"/>
    <property type="match status" value="1"/>
</dbReference>
<feature type="transmembrane region" description="Helical" evidence="8">
    <location>
        <begin position="148"/>
        <end position="167"/>
    </location>
</feature>
<evidence type="ECO:0000256" key="5">
    <source>
        <dbReference type="ARBA" id="ARBA00022989"/>
    </source>
</evidence>
<keyword evidence="3" id="KW-0813">Transport</keyword>
<feature type="transmembrane region" description="Helical" evidence="8">
    <location>
        <begin position="421"/>
        <end position="441"/>
    </location>
</feature>
<keyword evidence="7" id="KW-0175">Coiled coil</keyword>
<dbReference type="InterPro" id="IPR003864">
    <property type="entry name" value="CSC1/OSCA1-like_7TM"/>
</dbReference>
<dbReference type="EMBL" id="OZ020114">
    <property type="protein sequence ID" value="CAK9267243.1"/>
    <property type="molecule type" value="Genomic_DNA"/>
</dbReference>
<feature type="domain" description="CSC1/OSCA1-like 7TM region" evidence="9">
    <location>
        <begin position="369"/>
        <end position="644"/>
    </location>
</feature>
<protein>
    <recommendedName>
        <fullName evidence="14">CSC1-like protein ERD4</fullName>
    </recommendedName>
</protein>
<dbReference type="InterPro" id="IPR045122">
    <property type="entry name" value="Csc1-like"/>
</dbReference>
<comment type="similarity">
    <text evidence="2">Belongs to the CSC1 (TC 1.A.17) family.</text>
</comment>
<dbReference type="PANTHER" id="PTHR13018">
    <property type="entry name" value="PROBABLE MEMBRANE PROTEIN DUF221-RELATED"/>
    <property type="match status" value="1"/>
</dbReference>
<evidence type="ECO:0000259" key="11">
    <source>
        <dbReference type="Pfam" id="PF14703"/>
    </source>
</evidence>
<evidence type="ECO:0000256" key="2">
    <source>
        <dbReference type="ARBA" id="ARBA00007779"/>
    </source>
</evidence>
<sequence length="737" mass="82001">MVSTGGFVTSLLTSFVVFLILVALFTVLSRMPANYNIYYPARILNGQGVPGGPGKKKPGPFAWIREAYMASEDDILAIAGLDATVYIRFFTTVLEILGFSALICLPLLIPLAVTSHNNAEQLAASSNNTYSSIDNLSMSNLPAASMKIWAFFAAAFWVSLVTYYVLLKAYKHILKLRVQHESSQTAEPQQYAALVRDIPKPGAHETHTEQVDTFFRQLHPGTYEKCIIICKLKKALKLYKKLVKARKKLEHAEAVYELSKRKGGEGKRPTNKTGFWGLIGSKVDSIDYYKEQIKELTPKLVVEQKRVQEEEQEGAALVFFNNRRSAAEAAQVRHAKYAMEWQVLPAPEPREVVWSNLAKPVWKRSVTEAIVYIIVFVVILFYMIPIAFISTLTTLDNLVKLVPFIKAIVKITVLNTVLQAYLPQIALVLFMALLPRLLLVLSTVEGIPSQSQIVRATAGKYFYFEVFNVFLGVTIFGTIFSSLEGIKTLVSTTFSANELVDLFGSKLPPVASYFITYVALRFFIGYGLALSRVLPLTIYHLKRKYVCKTPTELEEAWAPGAFSYHTNIPNDLLIATIALCYSVIAPLVLVFALLYFAIGWVVNRHQALNVQVPDFESEGRMWPHIHNRILAALFVSQLTMLGYFAVKKFAYAPVLIILPVITAAFALLCQKNFYPSFSTVSLAVASQEVKEGPSLPEVLVAFTPACLLGPDQVKDPEYEAADANISSQIDNGIADAL</sequence>
<feature type="transmembrane region" description="Helical" evidence="8">
    <location>
        <begin position="649"/>
        <end position="668"/>
    </location>
</feature>
<feature type="coiled-coil region" evidence="7">
    <location>
        <begin position="232"/>
        <end position="262"/>
    </location>
</feature>
<dbReference type="InterPro" id="IPR032880">
    <property type="entry name" value="CSC1/OSCA1-like_N"/>
</dbReference>
<evidence type="ECO:0000256" key="7">
    <source>
        <dbReference type="SAM" id="Coils"/>
    </source>
</evidence>
<dbReference type="Pfam" id="PF13967">
    <property type="entry name" value="RSN1_TM"/>
    <property type="match status" value="1"/>
</dbReference>
<name>A0ABP0WK48_9BRYO</name>
<feature type="transmembrane region" description="Helical" evidence="8">
    <location>
        <begin position="369"/>
        <end position="389"/>
    </location>
</feature>
<evidence type="ECO:0000256" key="8">
    <source>
        <dbReference type="SAM" id="Phobius"/>
    </source>
</evidence>
<evidence type="ECO:0000259" key="10">
    <source>
        <dbReference type="Pfam" id="PF13967"/>
    </source>
</evidence>
<evidence type="ECO:0000313" key="12">
    <source>
        <dbReference type="EMBL" id="CAK9267243.1"/>
    </source>
</evidence>
<dbReference type="Pfam" id="PF14703">
    <property type="entry name" value="PHM7_cyt"/>
    <property type="match status" value="1"/>
</dbReference>
<keyword evidence="4 8" id="KW-0812">Transmembrane</keyword>
<dbReference type="InterPro" id="IPR027815">
    <property type="entry name" value="CSC1/OSCA1-like_cyt"/>
</dbReference>
<reference evidence="12" key="1">
    <citation type="submission" date="2024-02" db="EMBL/GenBank/DDBJ databases">
        <authorList>
            <consortium name="ELIXIR-Norway"/>
            <consortium name="Elixir Norway"/>
        </authorList>
    </citation>
    <scope>NUCLEOTIDE SEQUENCE</scope>
</reference>
<evidence type="ECO:0000313" key="13">
    <source>
        <dbReference type="Proteomes" id="UP001497444"/>
    </source>
</evidence>
<keyword evidence="6 8" id="KW-0472">Membrane</keyword>
<evidence type="ECO:0000256" key="4">
    <source>
        <dbReference type="ARBA" id="ARBA00022692"/>
    </source>
</evidence>
<evidence type="ECO:0000259" key="9">
    <source>
        <dbReference type="Pfam" id="PF02714"/>
    </source>
</evidence>
<keyword evidence="13" id="KW-1185">Reference proteome</keyword>
<comment type="subcellular location">
    <subcellularLocation>
        <location evidence="1">Membrane</location>
        <topology evidence="1">Multi-pass membrane protein</topology>
    </subcellularLocation>
</comment>
<evidence type="ECO:0008006" key="14">
    <source>
        <dbReference type="Google" id="ProtNLM"/>
    </source>
</evidence>
<gene>
    <name evidence="12" type="ORF">CSSPJE1EN1_LOCUS12721</name>
</gene>
<keyword evidence="5 8" id="KW-1133">Transmembrane helix</keyword>
<feature type="domain" description="CSC1/OSCA1-like cytosolic" evidence="11">
    <location>
        <begin position="190"/>
        <end position="356"/>
    </location>
</feature>
<evidence type="ECO:0000256" key="3">
    <source>
        <dbReference type="ARBA" id="ARBA00022448"/>
    </source>
</evidence>
<organism evidence="12 13">
    <name type="scientific">Sphagnum jensenii</name>
    <dbReference type="NCBI Taxonomy" id="128206"/>
    <lineage>
        <taxon>Eukaryota</taxon>
        <taxon>Viridiplantae</taxon>
        <taxon>Streptophyta</taxon>
        <taxon>Embryophyta</taxon>
        <taxon>Bryophyta</taxon>
        <taxon>Sphagnophytina</taxon>
        <taxon>Sphagnopsida</taxon>
        <taxon>Sphagnales</taxon>
        <taxon>Sphagnaceae</taxon>
        <taxon>Sphagnum</taxon>
    </lineage>
</organism>
<feature type="transmembrane region" description="Helical" evidence="8">
    <location>
        <begin position="510"/>
        <end position="534"/>
    </location>
</feature>
<feature type="domain" description="CSC1/OSCA1-like N-terminal transmembrane" evidence="10">
    <location>
        <begin position="7"/>
        <end position="168"/>
    </location>
</feature>
<dbReference type="Proteomes" id="UP001497444">
    <property type="component" value="Chromosome 19"/>
</dbReference>
<feature type="transmembrane region" description="Helical" evidence="8">
    <location>
        <begin position="462"/>
        <end position="483"/>
    </location>
</feature>
<dbReference type="PANTHER" id="PTHR13018:SF100">
    <property type="entry name" value="CSC1-LIKE PROTEIN ERD4"/>
    <property type="match status" value="1"/>
</dbReference>
<evidence type="ECO:0000256" key="6">
    <source>
        <dbReference type="ARBA" id="ARBA00023136"/>
    </source>
</evidence>
<feature type="transmembrane region" description="Helical" evidence="8">
    <location>
        <begin position="572"/>
        <end position="598"/>
    </location>
</feature>
<evidence type="ECO:0000256" key="1">
    <source>
        <dbReference type="ARBA" id="ARBA00004141"/>
    </source>
</evidence>